<gene>
    <name evidence="2" type="ORF">CARUB_v10002904mg</name>
</gene>
<evidence type="ECO:0000256" key="1">
    <source>
        <dbReference type="SAM" id="MobiDB-lite"/>
    </source>
</evidence>
<dbReference type="Proteomes" id="UP000029121">
    <property type="component" value="Unassembled WGS sequence"/>
</dbReference>
<organism evidence="2 3">
    <name type="scientific">Capsella rubella</name>
    <dbReference type="NCBI Taxonomy" id="81985"/>
    <lineage>
        <taxon>Eukaryota</taxon>
        <taxon>Viridiplantae</taxon>
        <taxon>Streptophyta</taxon>
        <taxon>Embryophyta</taxon>
        <taxon>Tracheophyta</taxon>
        <taxon>Spermatophyta</taxon>
        <taxon>Magnoliopsida</taxon>
        <taxon>eudicotyledons</taxon>
        <taxon>Gunneridae</taxon>
        <taxon>Pentapetalae</taxon>
        <taxon>rosids</taxon>
        <taxon>malvids</taxon>
        <taxon>Brassicales</taxon>
        <taxon>Brassicaceae</taxon>
        <taxon>Camelineae</taxon>
        <taxon>Capsella</taxon>
    </lineage>
</organism>
<dbReference type="PANTHER" id="PTHR31286">
    <property type="entry name" value="GLYCINE-RICH CELL WALL STRUCTURAL PROTEIN 1.8-LIKE"/>
    <property type="match status" value="1"/>
</dbReference>
<evidence type="ECO:0000313" key="2">
    <source>
        <dbReference type="EMBL" id="EOA22302.1"/>
    </source>
</evidence>
<reference evidence="3" key="1">
    <citation type="journal article" date="2013" name="Nat. Genet.">
        <title>The Capsella rubella genome and the genomic consequences of rapid mating system evolution.</title>
        <authorList>
            <person name="Slotte T."/>
            <person name="Hazzouri K.M."/>
            <person name="Agren J.A."/>
            <person name="Koenig D."/>
            <person name="Maumus F."/>
            <person name="Guo Y.L."/>
            <person name="Steige K."/>
            <person name="Platts A.E."/>
            <person name="Escobar J.S."/>
            <person name="Newman L.K."/>
            <person name="Wang W."/>
            <person name="Mandakova T."/>
            <person name="Vello E."/>
            <person name="Smith L.M."/>
            <person name="Henz S.R."/>
            <person name="Steffen J."/>
            <person name="Takuno S."/>
            <person name="Brandvain Y."/>
            <person name="Coop G."/>
            <person name="Andolfatto P."/>
            <person name="Hu T.T."/>
            <person name="Blanchette M."/>
            <person name="Clark R.M."/>
            <person name="Quesneville H."/>
            <person name="Nordborg M."/>
            <person name="Gaut B.S."/>
            <person name="Lysak M.A."/>
            <person name="Jenkins J."/>
            <person name="Grimwood J."/>
            <person name="Chapman J."/>
            <person name="Prochnik S."/>
            <person name="Shu S."/>
            <person name="Rokhsar D."/>
            <person name="Schmutz J."/>
            <person name="Weigel D."/>
            <person name="Wright S.I."/>
        </authorList>
    </citation>
    <scope>NUCLEOTIDE SEQUENCE [LARGE SCALE GENOMIC DNA]</scope>
    <source>
        <strain evidence="3">cv. Monte Gargano</strain>
    </source>
</reference>
<accession>R0FIS8</accession>
<evidence type="ECO:0000313" key="3">
    <source>
        <dbReference type="Proteomes" id="UP000029121"/>
    </source>
</evidence>
<proteinExistence type="predicted"/>
<dbReference type="InterPro" id="IPR040256">
    <property type="entry name" value="At4g02000-like"/>
</dbReference>
<sequence length="392" mass="43879">MIDVGNRNEPPRDPPDRRMTFAETVAIGHADGRLSPEELFGKTFVKEICRLEFPKGEDRESSRLGLRCIIVKVLSRNVALPVLTKRLREMWKPKGAKFLCCKLGSILMLQPWTPKFDPLVDEIVTTPMWIWLTNIPVNLYHKDILFLIACRLGNPLKVYFTTLNFERDRFACIYIEVNLKKPLKDTVLINGNRYFVAYEVLTNICPICRLVGDGNEGFTLVGRSGRRVTPPRVPVVAPVTSSQGILGRKLAEITNRNVNNDITISNRFGDLEMSPEDQAVQEDTTLARGNKESISLIFQSNKGRSVNHGTKKDSFGPVKRGQGPGRVGPKENRGGTHKGNIFVGQRAKSHIARPMIGLVFGPTRGEVEKSMARKIICVEREDVGRVGGVFES</sequence>
<keyword evidence="3" id="KW-1185">Reference proteome</keyword>
<dbReference type="eggNOG" id="KOG1075">
    <property type="taxonomic scope" value="Eukaryota"/>
</dbReference>
<protein>
    <submittedName>
        <fullName evidence="2">Uncharacterized protein</fullName>
    </submittedName>
</protein>
<feature type="region of interest" description="Disordered" evidence="1">
    <location>
        <begin position="304"/>
        <end position="340"/>
    </location>
</feature>
<dbReference type="EMBL" id="KB870810">
    <property type="protein sequence ID" value="EOA22302.1"/>
    <property type="molecule type" value="Genomic_DNA"/>
</dbReference>
<dbReference type="AlphaFoldDB" id="R0FIS8"/>
<dbReference type="PANTHER" id="PTHR31286:SF99">
    <property type="entry name" value="DUF4283 DOMAIN-CONTAINING PROTEIN"/>
    <property type="match status" value="1"/>
</dbReference>
<feature type="non-terminal residue" evidence="2">
    <location>
        <position position="392"/>
    </location>
</feature>
<name>R0FIS8_9BRAS</name>